<feature type="transmembrane region" description="Helical" evidence="10">
    <location>
        <begin position="397"/>
        <end position="414"/>
    </location>
</feature>
<dbReference type="PANTHER" id="PTHR22936">
    <property type="entry name" value="RHOMBOID-RELATED"/>
    <property type="match status" value="1"/>
</dbReference>
<comment type="function">
    <text evidence="10">Serine protease involved in intramembrane proteolysis.</text>
</comment>
<feature type="transmembrane region" description="Helical" evidence="10">
    <location>
        <begin position="426"/>
        <end position="446"/>
    </location>
</feature>
<dbReference type="InterPro" id="IPR002610">
    <property type="entry name" value="Peptidase_S54_rhomboid-like"/>
</dbReference>
<dbReference type="EC" id="3.4.21.105" evidence="10"/>
<feature type="domain" description="Peptidase S54 rhomboid" evidence="12">
    <location>
        <begin position="274"/>
        <end position="412"/>
    </location>
</feature>
<evidence type="ECO:0000256" key="3">
    <source>
        <dbReference type="ARBA" id="ARBA00009045"/>
    </source>
</evidence>
<evidence type="ECO:0000256" key="11">
    <source>
        <dbReference type="SAM" id="MobiDB-lite"/>
    </source>
</evidence>
<keyword evidence="9 10" id="KW-0472">Membrane</keyword>
<evidence type="ECO:0000256" key="2">
    <source>
        <dbReference type="ARBA" id="ARBA00004141"/>
    </source>
</evidence>
<dbReference type="AlphaFoldDB" id="A0AAV0BHJ7"/>
<dbReference type="InterPro" id="IPR022764">
    <property type="entry name" value="Peptidase_S54_rhomboid_dom"/>
</dbReference>
<keyword evidence="6 10" id="KW-0378">Hydrolase</keyword>
<keyword evidence="5 10" id="KW-0812">Transmembrane</keyword>
<comment type="catalytic activity">
    <reaction evidence="1 10">
        <text>Cleaves type-1 transmembrane domains using a catalytic dyad composed of serine and histidine that are contributed by different transmembrane domains.</text>
        <dbReference type="EC" id="3.4.21.105"/>
    </reaction>
</comment>
<proteinExistence type="inferred from homology"/>
<keyword evidence="7 10" id="KW-0720">Serine protease</keyword>
<organism evidence="13 14">
    <name type="scientific">Phakopsora pachyrhizi</name>
    <name type="common">Asian soybean rust disease fungus</name>
    <dbReference type="NCBI Taxonomy" id="170000"/>
    <lineage>
        <taxon>Eukaryota</taxon>
        <taxon>Fungi</taxon>
        <taxon>Dikarya</taxon>
        <taxon>Basidiomycota</taxon>
        <taxon>Pucciniomycotina</taxon>
        <taxon>Pucciniomycetes</taxon>
        <taxon>Pucciniales</taxon>
        <taxon>Phakopsoraceae</taxon>
        <taxon>Phakopsora</taxon>
    </lineage>
</organism>
<reference evidence="13" key="1">
    <citation type="submission" date="2022-06" db="EMBL/GenBank/DDBJ databases">
        <authorList>
            <consortium name="SYNGENTA / RWTH Aachen University"/>
        </authorList>
    </citation>
    <scope>NUCLEOTIDE SEQUENCE</scope>
</reference>
<evidence type="ECO:0000256" key="5">
    <source>
        <dbReference type="ARBA" id="ARBA00022692"/>
    </source>
</evidence>
<evidence type="ECO:0000313" key="14">
    <source>
        <dbReference type="Proteomes" id="UP001153365"/>
    </source>
</evidence>
<feature type="transmembrane region" description="Helical" evidence="10">
    <location>
        <begin position="372"/>
        <end position="391"/>
    </location>
</feature>
<evidence type="ECO:0000256" key="4">
    <source>
        <dbReference type="ARBA" id="ARBA00022670"/>
    </source>
</evidence>
<feature type="transmembrane region" description="Helical" evidence="10">
    <location>
        <begin position="280"/>
        <end position="300"/>
    </location>
</feature>
<accession>A0AAV0BHJ7</accession>
<dbReference type="PANTHER" id="PTHR22936:SF69">
    <property type="entry name" value="RHOMBOID-LIKE PROTEIN"/>
    <property type="match status" value="1"/>
</dbReference>
<sequence length="530" mass="59509">MNIQDNSPLSSYQSSDPPLNNPGDYYHQQDSFDFYPQQTKPIINQNQNLHDGYDPNIHLVKDDYRDDDDYYRNNLHQLDLEDDDRTRIATPLNNSRLTTGDLEDQESKPGSHYPPSNFKPYNHTNTNTNTNTNLFQHTQPSLINRPPVWMRMIWDRTHLDQKILNHQRGIGVQNRAYVCMLLSLGMLIALILELTTNYQGTPISTKPTFNYMIGPSSMVLINVGARFTPCIKFVANVSDIPFPCLNTTTVESSCMISMDELCGFGGFAKPNEPDQKFRSILPLFLHAGLVHYALNIYVQLTSSALIERQMGSIRFLMLYIPSGVFGFILGGNFSLVGQPSVGASGAIFSTYAAILVDLIAHWSIEHRAGRKLVFLLLEIVSGLLLGLIPGIDNFSHIGGFSMGLLLSIILFPVLHQSKTHQLSFYLIRLIALVGSLVMFIVLYLNFFKEDPAASCGWCRYLSCWPTASNNRCKGTGLTTTTRTITTTVPANGSSNQSGLIVILPILSRLVWEQLTFRWMAKNKVTNKLEI</sequence>
<feature type="region of interest" description="Disordered" evidence="11">
    <location>
        <begin position="91"/>
        <end position="134"/>
    </location>
</feature>
<feature type="transmembrane region" description="Helical" evidence="10">
    <location>
        <begin position="312"/>
        <end position="335"/>
    </location>
</feature>
<dbReference type="InterPro" id="IPR035952">
    <property type="entry name" value="Rhomboid-like_sf"/>
</dbReference>
<feature type="transmembrane region" description="Helical" evidence="10">
    <location>
        <begin position="176"/>
        <end position="192"/>
    </location>
</feature>
<keyword evidence="8 10" id="KW-1133">Transmembrane helix</keyword>
<comment type="caution">
    <text evidence="13">The sequence shown here is derived from an EMBL/GenBank/DDBJ whole genome shotgun (WGS) entry which is preliminary data.</text>
</comment>
<keyword evidence="4 10" id="KW-0645">Protease</keyword>
<evidence type="ECO:0000256" key="9">
    <source>
        <dbReference type="ARBA" id="ARBA00023136"/>
    </source>
</evidence>
<gene>
    <name evidence="13" type="ORF">PPACK8108_LOCUS20616</name>
</gene>
<dbReference type="Pfam" id="PF01694">
    <property type="entry name" value="Rhomboid"/>
    <property type="match status" value="1"/>
</dbReference>
<dbReference type="Gene3D" id="1.20.1540.10">
    <property type="entry name" value="Rhomboid-like"/>
    <property type="match status" value="1"/>
</dbReference>
<dbReference type="GO" id="GO:0016020">
    <property type="term" value="C:membrane"/>
    <property type="evidence" value="ECO:0007669"/>
    <property type="project" value="UniProtKB-SubCell"/>
</dbReference>
<comment type="subcellular location">
    <subcellularLocation>
        <location evidence="2 10">Membrane</location>
        <topology evidence="2 10">Multi-pass membrane protein</topology>
    </subcellularLocation>
</comment>
<evidence type="ECO:0000256" key="8">
    <source>
        <dbReference type="ARBA" id="ARBA00022989"/>
    </source>
</evidence>
<evidence type="ECO:0000256" key="10">
    <source>
        <dbReference type="RuleBase" id="RU362115"/>
    </source>
</evidence>
<dbReference type="Proteomes" id="UP001153365">
    <property type="component" value="Unassembled WGS sequence"/>
</dbReference>
<feature type="transmembrane region" description="Helical" evidence="10">
    <location>
        <begin position="341"/>
        <end position="360"/>
    </location>
</feature>
<feature type="compositionally biased region" description="Low complexity" evidence="11">
    <location>
        <begin position="124"/>
        <end position="133"/>
    </location>
</feature>
<evidence type="ECO:0000256" key="1">
    <source>
        <dbReference type="ARBA" id="ARBA00000156"/>
    </source>
</evidence>
<dbReference type="GO" id="GO:0006508">
    <property type="term" value="P:proteolysis"/>
    <property type="evidence" value="ECO:0007669"/>
    <property type="project" value="UniProtKB-KW"/>
</dbReference>
<comment type="similarity">
    <text evidence="3 10">Belongs to the peptidase S54 family.</text>
</comment>
<dbReference type="EMBL" id="CALTRL010005766">
    <property type="protein sequence ID" value="CAH7686019.1"/>
    <property type="molecule type" value="Genomic_DNA"/>
</dbReference>
<keyword evidence="14" id="KW-1185">Reference proteome</keyword>
<dbReference type="GO" id="GO:0004252">
    <property type="term" value="F:serine-type endopeptidase activity"/>
    <property type="evidence" value="ECO:0007669"/>
    <property type="project" value="InterPro"/>
</dbReference>
<protein>
    <recommendedName>
        <fullName evidence="10">Rhomboid-type serine protease</fullName>
        <ecNumber evidence="10">3.4.21.105</ecNumber>
    </recommendedName>
</protein>
<dbReference type="SUPFAM" id="SSF144091">
    <property type="entry name" value="Rhomboid-like"/>
    <property type="match status" value="1"/>
</dbReference>
<evidence type="ECO:0000259" key="12">
    <source>
        <dbReference type="Pfam" id="PF01694"/>
    </source>
</evidence>
<name>A0AAV0BHJ7_PHAPC</name>
<feature type="region of interest" description="Disordered" evidence="11">
    <location>
        <begin position="1"/>
        <end position="30"/>
    </location>
</feature>
<evidence type="ECO:0000256" key="6">
    <source>
        <dbReference type="ARBA" id="ARBA00022801"/>
    </source>
</evidence>
<feature type="compositionally biased region" description="Polar residues" evidence="11">
    <location>
        <begin position="1"/>
        <end position="18"/>
    </location>
</feature>
<evidence type="ECO:0000256" key="7">
    <source>
        <dbReference type="ARBA" id="ARBA00022825"/>
    </source>
</evidence>
<evidence type="ECO:0000313" key="13">
    <source>
        <dbReference type="EMBL" id="CAH7686019.1"/>
    </source>
</evidence>